<dbReference type="AlphaFoldDB" id="A0A561SGK4"/>
<dbReference type="PANTHER" id="PTHR24171">
    <property type="entry name" value="ANKYRIN REPEAT DOMAIN-CONTAINING PROTEIN 39-RELATED"/>
    <property type="match status" value="1"/>
</dbReference>
<name>A0A561SGK4_9ACTN</name>
<dbReference type="OrthoDB" id="306540at2"/>
<dbReference type="RefSeq" id="WP_145872327.1">
    <property type="nucleotide sequence ID" value="NZ_BNCE01000028.1"/>
</dbReference>
<accession>A0A561SGK4</accession>
<keyword evidence="2 3" id="KW-0040">ANK repeat</keyword>
<feature type="repeat" description="ANK" evidence="3">
    <location>
        <begin position="46"/>
        <end position="78"/>
    </location>
</feature>
<keyword evidence="5" id="KW-1185">Reference proteome</keyword>
<dbReference type="EMBL" id="VIWV01000002">
    <property type="protein sequence ID" value="TWF74005.1"/>
    <property type="molecule type" value="Genomic_DNA"/>
</dbReference>
<evidence type="ECO:0000256" key="3">
    <source>
        <dbReference type="PROSITE-ProRule" id="PRU00023"/>
    </source>
</evidence>
<dbReference type="PROSITE" id="PS50297">
    <property type="entry name" value="ANK_REP_REGION"/>
    <property type="match status" value="1"/>
</dbReference>
<dbReference type="SMART" id="SM00248">
    <property type="entry name" value="ANK"/>
    <property type="match status" value="2"/>
</dbReference>
<reference evidence="4 5" key="1">
    <citation type="submission" date="2019-06" db="EMBL/GenBank/DDBJ databases">
        <title>Sequencing the genomes of 1000 actinobacteria strains.</title>
        <authorList>
            <person name="Klenk H.-P."/>
        </authorList>
    </citation>
    <scope>NUCLEOTIDE SEQUENCE [LARGE SCALE GENOMIC DNA]</scope>
    <source>
        <strain evidence="4 5">DSM 41695</strain>
    </source>
</reference>
<dbReference type="SUPFAM" id="SSF48403">
    <property type="entry name" value="Ankyrin repeat"/>
    <property type="match status" value="1"/>
</dbReference>
<dbReference type="Proteomes" id="UP000316603">
    <property type="component" value="Unassembled WGS sequence"/>
</dbReference>
<keyword evidence="1" id="KW-0677">Repeat</keyword>
<dbReference type="InterPro" id="IPR036770">
    <property type="entry name" value="Ankyrin_rpt-contain_sf"/>
</dbReference>
<evidence type="ECO:0000313" key="5">
    <source>
        <dbReference type="Proteomes" id="UP000316603"/>
    </source>
</evidence>
<dbReference type="InterPro" id="IPR002110">
    <property type="entry name" value="Ankyrin_rpt"/>
</dbReference>
<comment type="caution">
    <text evidence="4">The sequence shown here is derived from an EMBL/GenBank/DDBJ whole genome shotgun (WGS) entry which is preliminary data.</text>
</comment>
<evidence type="ECO:0000313" key="4">
    <source>
        <dbReference type="EMBL" id="TWF74005.1"/>
    </source>
</evidence>
<proteinExistence type="predicted"/>
<dbReference type="Gene3D" id="1.25.40.20">
    <property type="entry name" value="Ankyrin repeat-containing domain"/>
    <property type="match status" value="1"/>
</dbReference>
<organism evidence="4 5">
    <name type="scientific">Streptomyces capillispiralis</name>
    <dbReference type="NCBI Taxonomy" id="68182"/>
    <lineage>
        <taxon>Bacteria</taxon>
        <taxon>Bacillati</taxon>
        <taxon>Actinomycetota</taxon>
        <taxon>Actinomycetes</taxon>
        <taxon>Kitasatosporales</taxon>
        <taxon>Streptomycetaceae</taxon>
        <taxon>Streptomyces</taxon>
    </lineage>
</organism>
<dbReference type="Pfam" id="PF13857">
    <property type="entry name" value="Ank_5"/>
    <property type="match status" value="1"/>
</dbReference>
<dbReference type="PANTHER" id="PTHR24171:SF9">
    <property type="entry name" value="ANKYRIN REPEAT DOMAIN-CONTAINING PROTEIN 39"/>
    <property type="match status" value="1"/>
</dbReference>
<sequence length="128" mass="13194">MNSGGLTPEQTERVVAIAMDLAREGGTGQLLGFVEHGLPVDVRDPAGNTLLMLAAYHGHADTVRALIRLGADPDLRNARDQAPIAGALFKGADEVVTVLRLAGADLDSGTPTARAAAAMFGRGHLLAS</sequence>
<dbReference type="PROSITE" id="PS50088">
    <property type="entry name" value="ANK_REPEAT"/>
    <property type="match status" value="1"/>
</dbReference>
<evidence type="ECO:0000256" key="2">
    <source>
        <dbReference type="ARBA" id="ARBA00023043"/>
    </source>
</evidence>
<evidence type="ECO:0000256" key="1">
    <source>
        <dbReference type="ARBA" id="ARBA00022737"/>
    </source>
</evidence>
<gene>
    <name evidence="4" type="ORF">FHX78_1237</name>
</gene>
<protein>
    <submittedName>
        <fullName evidence="4">Uncharacterized protein</fullName>
    </submittedName>
</protein>